<name>A0ABR5HGV9_9HYPH</name>
<dbReference type="InterPro" id="IPR035093">
    <property type="entry name" value="RelE/ParE_toxin_dom_sf"/>
</dbReference>
<dbReference type="InterPro" id="IPR007712">
    <property type="entry name" value="RelE/ParE_toxin"/>
</dbReference>
<evidence type="ECO:0000256" key="1">
    <source>
        <dbReference type="ARBA" id="ARBA00006226"/>
    </source>
</evidence>
<comment type="caution">
    <text evidence="3">The sequence shown here is derived from an EMBL/GenBank/DDBJ whole genome shotgun (WGS) entry which is preliminary data.</text>
</comment>
<sequence>MRVVLTEQAIGDLLHIARFIRRDNPARAETFVAELEDRCTRLATAPLAYPLVPGRESSGIRRRPHRDYLIFYRVDAQAA</sequence>
<accession>A0ABR5HGV9</accession>
<dbReference type="EMBL" id="JTHG01000041">
    <property type="protein sequence ID" value="KMO25792.1"/>
    <property type="molecule type" value="Genomic_DNA"/>
</dbReference>
<dbReference type="Gene3D" id="3.30.2310.20">
    <property type="entry name" value="RelE-like"/>
    <property type="match status" value="1"/>
</dbReference>
<organism evidence="3 4">
    <name type="scientific">Methylobacterium indicum</name>
    <dbReference type="NCBI Taxonomy" id="1775910"/>
    <lineage>
        <taxon>Bacteria</taxon>
        <taxon>Pseudomonadati</taxon>
        <taxon>Pseudomonadota</taxon>
        <taxon>Alphaproteobacteria</taxon>
        <taxon>Hyphomicrobiales</taxon>
        <taxon>Methylobacteriaceae</taxon>
        <taxon>Methylobacterium</taxon>
    </lineage>
</organism>
<feature type="non-terminal residue" evidence="3">
    <location>
        <position position="79"/>
    </location>
</feature>
<evidence type="ECO:0000256" key="2">
    <source>
        <dbReference type="ARBA" id="ARBA00022649"/>
    </source>
</evidence>
<evidence type="ECO:0000313" key="3">
    <source>
        <dbReference type="EMBL" id="KMO25792.1"/>
    </source>
</evidence>
<dbReference type="PANTHER" id="PTHR33755:SF6">
    <property type="entry name" value="PLASMID STABILIZATION SYSTEM PROTEIN"/>
    <property type="match status" value="1"/>
</dbReference>
<dbReference type="PANTHER" id="PTHR33755">
    <property type="entry name" value="TOXIN PARE1-RELATED"/>
    <property type="match status" value="1"/>
</dbReference>
<keyword evidence="2" id="KW-1277">Toxin-antitoxin system</keyword>
<dbReference type="Proteomes" id="UP000036471">
    <property type="component" value="Unassembled WGS sequence"/>
</dbReference>
<keyword evidence="4" id="KW-1185">Reference proteome</keyword>
<proteinExistence type="inferred from homology"/>
<dbReference type="Pfam" id="PF05016">
    <property type="entry name" value="ParE_toxin"/>
    <property type="match status" value="1"/>
</dbReference>
<evidence type="ECO:0000313" key="4">
    <source>
        <dbReference type="Proteomes" id="UP000036471"/>
    </source>
</evidence>
<dbReference type="RefSeq" id="WP_048461049.1">
    <property type="nucleotide sequence ID" value="NZ_JTHG01000041.1"/>
</dbReference>
<comment type="similarity">
    <text evidence="1">Belongs to the RelE toxin family.</text>
</comment>
<reference evidence="3 4" key="1">
    <citation type="submission" date="2014-11" db="EMBL/GenBank/DDBJ databases">
        <title>Comparative genomics of Methylobacterium species.</title>
        <authorList>
            <person name="Chaudhry V."/>
            <person name="Patil P.B."/>
        </authorList>
    </citation>
    <scope>NUCLEOTIDE SEQUENCE [LARGE SCALE GENOMIC DNA]</scope>
    <source>
        <strain evidence="3 4">SE3.6</strain>
    </source>
</reference>
<gene>
    <name evidence="3" type="ORF">QR79_06020</name>
</gene>
<protein>
    <submittedName>
        <fullName evidence="3">Plasmid stabilization protein</fullName>
    </submittedName>
</protein>
<dbReference type="InterPro" id="IPR051803">
    <property type="entry name" value="TA_system_RelE-like_toxin"/>
</dbReference>